<dbReference type="AlphaFoldDB" id="A0A0F9VLM0"/>
<organism evidence="1">
    <name type="scientific">marine sediment metagenome</name>
    <dbReference type="NCBI Taxonomy" id="412755"/>
    <lineage>
        <taxon>unclassified sequences</taxon>
        <taxon>metagenomes</taxon>
        <taxon>ecological metagenomes</taxon>
    </lineage>
</organism>
<name>A0A0F9VLM0_9ZZZZ</name>
<accession>A0A0F9VLM0</accession>
<protein>
    <submittedName>
        <fullName evidence="1">Uncharacterized protein</fullName>
    </submittedName>
</protein>
<sequence>MTLLETIEQIIDDLQAIDYGYLGAAEPEEHEVGLTFLEAIADELEELDLWFPETDLAIQYFLTDPQRSRTYLYGPTDVQDGVGLIELLKRLADELEAEEYRP</sequence>
<gene>
    <name evidence="1" type="ORF">LCGC14_0468790</name>
</gene>
<comment type="caution">
    <text evidence="1">The sequence shown here is derived from an EMBL/GenBank/DDBJ whole genome shotgun (WGS) entry which is preliminary data.</text>
</comment>
<evidence type="ECO:0000313" key="1">
    <source>
        <dbReference type="EMBL" id="KKN66693.1"/>
    </source>
</evidence>
<reference evidence="1" key="1">
    <citation type="journal article" date="2015" name="Nature">
        <title>Complex archaea that bridge the gap between prokaryotes and eukaryotes.</title>
        <authorList>
            <person name="Spang A."/>
            <person name="Saw J.H."/>
            <person name="Jorgensen S.L."/>
            <person name="Zaremba-Niedzwiedzka K."/>
            <person name="Martijn J."/>
            <person name="Lind A.E."/>
            <person name="van Eijk R."/>
            <person name="Schleper C."/>
            <person name="Guy L."/>
            <person name="Ettema T.J."/>
        </authorList>
    </citation>
    <scope>NUCLEOTIDE SEQUENCE</scope>
</reference>
<proteinExistence type="predicted"/>
<dbReference type="EMBL" id="LAZR01000493">
    <property type="protein sequence ID" value="KKN66693.1"/>
    <property type="molecule type" value="Genomic_DNA"/>
</dbReference>